<sequence>MASTSRSPLATASDSLGKDLDKKDVDSYLTSPRRRSVVIDDDRCVEIPIQMNPQLDASKLRSVAGRPPTPIPSDEEEDEDDEKDSPTCEEGKFGLEDRDGIGCHNEELKTPEKAGAATNCTDDSLH</sequence>
<dbReference type="Proteomes" id="UP000694867">
    <property type="component" value="Unplaced"/>
</dbReference>
<reference evidence="3 4" key="1">
    <citation type="submission" date="2025-04" db="UniProtKB">
        <authorList>
            <consortium name="RefSeq"/>
        </authorList>
    </citation>
    <scope>IDENTIFICATION</scope>
</reference>
<organism evidence="2 4">
    <name type="scientific">Galendromus occidentalis</name>
    <name type="common">western predatory mite</name>
    <dbReference type="NCBI Taxonomy" id="34638"/>
    <lineage>
        <taxon>Eukaryota</taxon>
        <taxon>Metazoa</taxon>
        <taxon>Ecdysozoa</taxon>
        <taxon>Arthropoda</taxon>
        <taxon>Chelicerata</taxon>
        <taxon>Arachnida</taxon>
        <taxon>Acari</taxon>
        <taxon>Parasitiformes</taxon>
        <taxon>Mesostigmata</taxon>
        <taxon>Gamasina</taxon>
        <taxon>Phytoseioidea</taxon>
        <taxon>Phytoseiidae</taxon>
        <taxon>Typhlodrominae</taxon>
        <taxon>Galendromus</taxon>
    </lineage>
</organism>
<evidence type="ECO:0000313" key="4">
    <source>
        <dbReference type="RefSeq" id="XP_018496928.1"/>
    </source>
</evidence>
<dbReference type="AlphaFoldDB" id="A0AAJ7L817"/>
<feature type="compositionally biased region" description="Basic and acidic residues" evidence="1">
    <location>
        <begin position="16"/>
        <end position="26"/>
    </location>
</feature>
<feature type="region of interest" description="Disordered" evidence="1">
    <location>
        <begin position="49"/>
        <end position="126"/>
    </location>
</feature>
<feature type="region of interest" description="Disordered" evidence="1">
    <location>
        <begin position="1"/>
        <end position="35"/>
    </location>
</feature>
<dbReference type="GeneID" id="100908290"/>
<feature type="compositionally biased region" description="Polar residues" evidence="1">
    <location>
        <begin position="1"/>
        <end position="12"/>
    </location>
</feature>
<accession>A0AAJ7L817</accession>
<proteinExistence type="predicted"/>
<evidence type="ECO:0000313" key="2">
    <source>
        <dbReference type="Proteomes" id="UP000694867"/>
    </source>
</evidence>
<name>A0AAJ7L817_9ACAR</name>
<dbReference type="RefSeq" id="XP_003748367.1">
    <property type="nucleotide sequence ID" value="XM_003748319.2"/>
</dbReference>
<dbReference type="RefSeq" id="XP_018496928.1">
    <property type="nucleotide sequence ID" value="XM_018641412.1"/>
</dbReference>
<dbReference type="KEGG" id="goe:100908290"/>
<keyword evidence="2" id="KW-1185">Reference proteome</keyword>
<protein>
    <submittedName>
        <fullName evidence="3 4">Uncharacterized protein LOC100908290</fullName>
    </submittedName>
</protein>
<gene>
    <name evidence="3 4" type="primary">LOC100908290</name>
</gene>
<feature type="compositionally biased region" description="Basic and acidic residues" evidence="1">
    <location>
        <begin position="84"/>
        <end position="112"/>
    </location>
</feature>
<evidence type="ECO:0000313" key="3">
    <source>
        <dbReference type="RefSeq" id="XP_003748367.1"/>
    </source>
</evidence>
<feature type="compositionally biased region" description="Acidic residues" evidence="1">
    <location>
        <begin position="73"/>
        <end position="83"/>
    </location>
</feature>
<evidence type="ECO:0000256" key="1">
    <source>
        <dbReference type="SAM" id="MobiDB-lite"/>
    </source>
</evidence>